<keyword evidence="5 9" id="KW-0227">DNA damage</keyword>
<dbReference type="GO" id="GO:0005524">
    <property type="term" value="F:ATP binding"/>
    <property type="evidence" value="ECO:0007669"/>
    <property type="project" value="UniProtKB-KW"/>
</dbReference>
<dbReference type="AlphaFoldDB" id="A0A934NE44"/>
<evidence type="ECO:0000256" key="2">
    <source>
        <dbReference type="ARBA" id="ARBA00009441"/>
    </source>
</evidence>
<dbReference type="Pfam" id="PF02463">
    <property type="entry name" value="SMC_N"/>
    <property type="match status" value="1"/>
</dbReference>
<accession>A0A934NE44</accession>
<feature type="domain" description="RecF/RecN/SMC N-terminal" evidence="10">
    <location>
        <begin position="2"/>
        <end position="478"/>
    </location>
</feature>
<keyword evidence="6" id="KW-0067">ATP-binding</keyword>
<evidence type="ECO:0000256" key="7">
    <source>
        <dbReference type="ARBA" id="ARBA00023204"/>
    </source>
</evidence>
<organism evidence="11 12">
    <name type="scientific">Candidatus Dormiibacter inghamiae</name>
    <dbReference type="NCBI Taxonomy" id="3127013"/>
    <lineage>
        <taxon>Bacteria</taxon>
        <taxon>Bacillati</taxon>
        <taxon>Candidatus Dormiibacterota</taxon>
        <taxon>Candidatus Dormibacteria</taxon>
        <taxon>Candidatus Dormibacterales</taxon>
        <taxon>Candidatus Dormibacteraceae</taxon>
        <taxon>Candidatus Dormiibacter</taxon>
    </lineage>
</organism>
<keyword evidence="4" id="KW-0547">Nucleotide-binding</keyword>
<evidence type="ECO:0000256" key="5">
    <source>
        <dbReference type="ARBA" id="ARBA00022763"/>
    </source>
</evidence>
<evidence type="ECO:0000256" key="6">
    <source>
        <dbReference type="ARBA" id="ARBA00022840"/>
    </source>
</evidence>
<dbReference type="Proteomes" id="UP000620075">
    <property type="component" value="Unassembled WGS sequence"/>
</dbReference>
<comment type="similarity">
    <text evidence="2 9">Belongs to the RecN family.</text>
</comment>
<name>A0A934NE44_9BACT</name>
<dbReference type="PANTHER" id="PTHR11059">
    <property type="entry name" value="DNA REPAIR PROTEIN RECN"/>
    <property type="match status" value="1"/>
</dbReference>
<gene>
    <name evidence="11" type="ORF">JF888_10280</name>
</gene>
<comment type="caution">
    <text evidence="11">The sequence shown here is derived from an EMBL/GenBank/DDBJ whole genome shotgun (WGS) entry which is preliminary data.</text>
</comment>
<dbReference type="GO" id="GO:0009432">
    <property type="term" value="P:SOS response"/>
    <property type="evidence" value="ECO:0007669"/>
    <property type="project" value="TreeGrafter"/>
</dbReference>
<dbReference type="InterPro" id="IPR003395">
    <property type="entry name" value="RecF/RecN/SMC_N"/>
</dbReference>
<dbReference type="Gene3D" id="3.40.50.300">
    <property type="entry name" value="P-loop containing nucleotide triphosphate hydrolases"/>
    <property type="match status" value="2"/>
</dbReference>
<evidence type="ECO:0000256" key="3">
    <source>
        <dbReference type="ARBA" id="ARBA00021315"/>
    </source>
</evidence>
<proteinExistence type="inferred from homology"/>
<sequence>MLAQLEVQELALIERATVQFGQGLNLLTGETGSGKSLLVDALGLALGARAGQDQVREGAERAAVSALFLRPEGQLTLSREVGRRAAARLDGRPSNPAQLRELGSRLVGVHGQHDQRLLLEPQTQTQLLDEFAGAQEARIAVAAAFAASLQGLTALQELETIATRSRRDEEYLRWQLDQLRSADPQRGEDEELSAERAAARHAVRLAELVGDAGHNLRGDGTLAAAVAALRSATALDSRLAGLPERLALLAEEVAEVGSELRHYLDSLNSDPRRLAEIEDRLAALEQLKRRYGGSLEAVIEERARLETQLATTGDLGAALSQARDAVDARRAELEAAARVLTEARAEAAERLAQAVAGELEGMRLEGARFEIRLARRAAVAADGAEQAEMLFAANPGEPLAPLARVASGGELSRVMLALRTAAAEADRLPTLVFDEVDAGIGGEAARQVGLRLQRLGRGHQVLVVTHLAQIACYADHHLLVEKTLGGSGRNVVQVRELKSDAERAAELARMMSGGVTVKALARARELIQEAQPV</sequence>
<evidence type="ECO:0000313" key="12">
    <source>
        <dbReference type="Proteomes" id="UP000620075"/>
    </source>
</evidence>
<dbReference type="PIRSF" id="PIRSF003128">
    <property type="entry name" value="RecN"/>
    <property type="match status" value="1"/>
</dbReference>
<evidence type="ECO:0000256" key="4">
    <source>
        <dbReference type="ARBA" id="ARBA00022741"/>
    </source>
</evidence>
<dbReference type="InterPro" id="IPR027417">
    <property type="entry name" value="P-loop_NTPase"/>
</dbReference>
<evidence type="ECO:0000256" key="9">
    <source>
        <dbReference type="PIRNR" id="PIRNR003128"/>
    </source>
</evidence>
<dbReference type="GO" id="GO:0043590">
    <property type="term" value="C:bacterial nucleoid"/>
    <property type="evidence" value="ECO:0007669"/>
    <property type="project" value="TreeGrafter"/>
</dbReference>
<comment type="function">
    <text evidence="1 9">May be involved in recombinational repair of damaged DNA.</text>
</comment>
<dbReference type="GO" id="GO:0006281">
    <property type="term" value="P:DNA repair"/>
    <property type="evidence" value="ECO:0007669"/>
    <property type="project" value="UniProtKB-KW"/>
</dbReference>
<dbReference type="CDD" id="cd03241">
    <property type="entry name" value="ABC_RecN"/>
    <property type="match status" value="1"/>
</dbReference>
<dbReference type="InterPro" id="IPR004604">
    <property type="entry name" value="DNA_recomb/repair_RecN"/>
</dbReference>
<evidence type="ECO:0000259" key="10">
    <source>
        <dbReference type="Pfam" id="PF02463"/>
    </source>
</evidence>
<dbReference type="SUPFAM" id="SSF52540">
    <property type="entry name" value="P-loop containing nucleoside triphosphate hydrolases"/>
    <property type="match status" value="1"/>
</dbReference>
<dbReference type="EMBL" id="JAEKNQ010000038">
    <property type="protein sequence ID" value="MBJ7603559.1"/>
    <property type="molecule type" value="Genomic_DNA"/>
</dbReference>
<protein>
    <recommendedName>
        <fullName evidence="3 9">DNA repair protein RecN</fullName>
    </recommendedName>
    <alternativeName>
        <fullName evidence="8 9">Recombination protein N</fullName>
    </alternativeName>
</protein>
<dbReference type="GO" id="GO:0006310">
    <property type="term" value="P:DNA recombination"/>
    <property type="evidence" value="ECO:0007669"/>
    <property type="project" value="InterPro"/>
</dbReference>
<keyword evidence="7 9" id="KW-0234">DNA repair</keyword>
<evidence type="ECO:0000256" key="1">
    <source>
        <dbReference type="ARBA" id="ARBA00003618"/>
    </source>
</evidence>
<dbReference type="PANTHER" id="PTHR11059:SF0">
    <property type="entry name" value="DNA REPAIR PROTEIN RECN"/>
    <property type="match status" value="1"/>
</dbReference>
<dbReference type="RefSeq" id="WP_338179784.1">
    <property type="nucleotide sequence ID" value="NZ_JAEKNQ010000038.1"/>
</dbReference>
<evidence type="ECO:0000256" key="8">
    <source>
        <dbReference type="ARBA" id="ARBA00033408"/>
    </source>
</evidence>
<evidence type="ECO:0000313" key="11">
    <source>
        <dbReference type="EMBL" id="MBJ7603559.1"/>
    </source>
</evidence>
<reference evidence="11 12" key="1">
    <citation type="submission" date="2020-10" db="EMBL/GenBank/DDBJ databases">
        <title>Ca. Dormibacterota MAGs.</title>
        <authorList>
            <person name="Montgomery K."/>
        </authorList>
    </citation>
    <scope>NUCLEOTIDE SEQUENCE [LARGE SCALE GENOMIC DNA]</scope>
    <source>
        <strain evidence="11">SC8811_S16_3</strain>
    </source>
</reference>